<feature type="domain" description="RagB/SusD" evidence="6">
    <location>
        <begin position="332"/>
        <end position="634"/>
    </location>
</feature>
<dbReference type="Pfam" id="PF14322">
    <property type="entry name" value="SusD-like_3"/>
    <property type="match status" value="1"/>
</dbReference>
<evidence type="ECO:0000313" key="9">
    <source>
        <dbReference type="Proteomes" id="UP000254893"/>
    </source>
</evidence>
<sequence>MKRVLKYTIGVVITLIMGSSCNDFINVVPDNVPVLEHAFASRVMAERYLATCYNAMPNFNSYSINPAIMGAGEIWTNEQISSPGKNILRGAQNADITLLNKWDGTSSLWRGISDCNIFIDSIGNVPDMQIEERDKWKAEVTFLKAFYHYELLKRYGPIPIQDKFTPVGSDLETYAVERQPVDVVFDYIINKIDEAMEFLDGDLVNANAELGRVNKVVAKAIRAEVLVYAASPLFNGNQSLSARITNKDGRALFNMTYSVAKWERAAEACKEAIDYAEGVGRALYVWAAVPGVNVTRKEGIAQLSSRLAFSQNMNNPEGLWYYSNSIIGSDAQLSYMPRGWDANTRPNANIRGFLSATQNMAEKYYSVNGVPINEDKTYPYNQRYEVINVTNVKYDNDLTLNNQTIRLHLDREPRFYGNLGFDAGRYFMRSNATESAAFSTFFRLGGNVGINNQINYNATGYAVKKYVNYENTFGASNSMSVISFVPPVIRLADLYLLYAEALNEAYGPGELAFSYIDKVRKRAGLEGVVSSWNKYSVYPSKPSTKEGLREIIKAERTIELAFEGKRFWDLRRWKDATEELSKEIVGSDVNQQNPNLYYRQVVFYSPSFTDRDYFWPISREELRRNQKLVQNYGW</sequence>
<dbReference type="Pfam" id="PF07980">
    <property type="entry name" value="SusD_RagB"/>
    <property type="match status" value="1"/>
</dbReference>
<dbReference type="PROSITE" id="PS51257">
    <property type="entry name" value="PROKAR_LIPOPROTEIN"/>
    <property type="match status" value="1"/>
</dbReference>
<dbReference type="Proteomes" id="UP000254893">
    <property type="component" value="Unassembled WGS sequence"/>
</dbReference>
<dbReference type="InterPro" id="IPR011990">
    <property type="entry name" value="TPR-like_helical_dom_sf"/>
</dbReference>
<protein>
    <submittedName>
        <fullName evidence="8">SusD family</fullName>
    </submittedName>
</protein>
<keyword evidence="5" id="KW-0998">Cell outer membrane</keyword>
<proteinExistence type="inferred from homology"/>
<evidence type="ECO:0000256" key="1">
    <source>
        <dbReference type="ARBA" id="ARBA00004442"/>
    </source>
</evidence>
<comment type="similarity">
    <text evidence="2">Belongs to the SusD family.</text>
</comment>
<evidence type="ECO:0000259" key="6">
    <source>
        <dbReference type="Pfam" id="PF07980"/>
    </source>
</evidence>
<comment type="subcellular location">
    <subcellularLocation>
        <location evidence="1">Cell outer membrane</location>
    </subcellularLocation>
</comment>
<evidence type="ECO:0000313" key="8">
    <source>
        <dbReference type="EMBL" id="SUJ04562.1"/>
    </source>
</evidence>
<dbReference type="EMBL" id="UGYW01000002">
    <property type="protein sequence ID" value="SUJ04562.1"/>
    <property type="molecule type" value="Genomic_DNA"/>
</dbReference>
<evidence type="ECO:0000259" key="7">
    <source>
        <dbReference type="Pfam" id="PF14322"/>
    </source>
</evidence>
<evidence type="ECO:0000256" key="3">
    <source>
        <dbReference type="ARBA" id="ARBA00022729"/>
    </source>
</evidence>
<gene>
    <name evidence="8" type="ORF">NCTC11388_01401</name>
</gene>
<dbReference type="RefSeq" id="WP_220271251.1">
    <property type="nucleotide sequence ID" value="NZ_UGYW01000002.1"/>
</dbReference>
<dbReference type="Gene3D" id="1.25.40.390">
    <property type="match status" value="1"/>
</dbReference>
<accession>A0A380BP31</accession>
<keyword evidence="4" id="KW-0472">Membrane</keyword>
<dbReference type="AlphaFoldDB" id="A0A380BP31"/>
<dbReference type="InterPro" id="IPR012944">
    <property type="entry name" value="SusD_RagB_dom"/>
</dbReference>
<feature type="domain" description="SusD-like N-terminal" evidence="7">
    <location>
        <begin position="95"/>
        <end position="220"/>
    </location>
</feature>
<dbReference type="SUPFAM" id="SSF48452">
    <property type="entry name" value="TPR-like"/>
    <property type="match status" value="1"/>
</dbReference>
<organism evidence="8 9">
    <name type="scientific">Sphingobacterium spiritivorum</name>
    <name type="common">Flavobacterium spiritivorum</name>
    <dbReference type="NCBI Taxonomy" id="258"/>
    <lineage>
        <taxon>Bacteria</taxon>
        <taxon>Pseudomonadati</taxon>
        <taxon>Bacteroidota</taxon>
        <taxon>Sphingobacteriia</taxon>
        <taxon>Sphingobacteriales</taxon>
        <taxon>Sphingobacteriaceae</taxon>
        <taxon>Sphingobacterium</taxon>
    </lineage>
</organism>
<evidence type="ECO:0000256" key="4">
    <source>
        <dbReference type="ARBA" id="ARBA00023136"/>
    </source>
</evidence>
<name>A0A380BP31_SPHSI</name>
<evidence type="ECO:0000256" key="2">
    <source>
        <dbReference type="ARBA" id="ARBA00006275"/>
    </source>
</evidence>
<reference evidence="8 9" key="1">
    <citation type="submission" date="2018-06" db="EMBL/GenBank/DDBJ databases">
        <authorList>
            <consortium name="Pathogen Informatics"/>
            <person name="Doyle S."/>
        </authorList>
    </citation>
    <scope>NUCLEOTIDE SEQUENCE [LARGE SCALE GENOMIC DNA]</scope>
    <source>
        <strain evidence="8 9">NCTC11388</strain>
    </source>
</reference>
<dbReference type="GO" id="GO:0009279">
    <property type="term" value="C:cell outer membrane"/>
    <property type="evidence" value="ECO:0007669"/>
    <property type="project" value="UniProtKB-SubCell"/>
</dbReference>
<dbReference type="InterPro" id="IPR033985">
    <property type="entry name" value="SusD-like_N"/>
</dbReference>
<keyword evidence="3" id="KW-0732">Signal</keyword>
<evidence type="ECO:0000256" key="5">
    <source>
        <dbReference type="ARBA" id="ARBA00023237"/>
    </source>
</evidence>